<dbReference type="Pfam" id="PF03724">
    <property type="entry name" value="META"/>
    <property type="match status" value="1"/>
</dbReference>
<dbReference type="AlphaFoldDB" id="Q3JUJ5"/>
<dbReference type="EMBL" id="CP000124">
    <property type="protein sequence ID" value="ABA50254.1"/>
    <property type="molecule type" value="Genomic_DNA"/>
</dbReference>
<dbReference type="Proteomes" id="UP000002700">
    <property type="component" value="Chromosome I"/>
</dbReference>
<accession>Q3JUJ5</accession>
<dbReference type="Gene3D" id="2.40.128.270">
    <property type="match status" value="1"/>
</dbReference>
<evidence type="ECO:0000256" key="1">
    <source>
        <dbReference type="SAM" id="Phobius"/>
    </source>
</evidence>
<evidence type="ECO:0000259" key="2">
    <source>
        <dbReference type="Pfam" id="PF03724"/>
    </source>
</evidence>
<protein>
    <recommendedName>
        <fullName evidence="2">DUF306 domain-containing protein</fullName>
    </recommendedName>
</protein>
<dbReference type="EnsemblBacteria" id="ABA50254">
    <property type="protein sequence ID" value="ABA50254"/>
    <property type="gene ID" value="BURPS1710b_1348"/>
</dbReference>
<keyword evidence="1" id="KW-0472">Membrane</keyword>
<dbReference type="InterPro" id="IPR053147">
    <property type="entry name" value="Hsp_HslJ-like"/>
</dbReference>
<proteinExistence type="predicted"/>
<sequence length="224" mass="24375">MRRRRKTHERTRAATVRSRPTTRVRYPYGFARNIEDSKRNEVMFNSSAAARMRLRIARSLRAPLGALTVAALLAACTMPTHPDSGAPAPDPFNPATIQLIDDTSWELVGWRNADGSARDIPHGDNGEPIKLALSTQTGVRRAAGFSGCNRYMGTYDVKNGVLAFGPLAGTRMACVSPARAALERDYLAALGHISKAGVQMRAPQQLVIITDADATLTFARRDGK</sequence>
<dbReference type="InterPro" id="IPR005184">
    <property type="entry name" value="DUF306_Meta_HslJ"/>
</dbReference>
<dbReference type="HOGENOM" id="CLU_075808_0_0_4"/>
<dbReference type="PANTHER" id="PTHR35535">
    <property type="entry name" value="HEAT SHOCK PROTEIN HSLJ"/>
    <property type="match status" value="1"/>
</dbReference>
<feature type="transmembrane region" description="Helical" evidence="1">
    <location>
        <begin position="60"/>
        <end position="80"/>
    </location>
</feature>
<name>Q3JUJ5_BURP1</name>
<keyword evidence="1" id="KW-1133">Transmembrane helix</keyword>
<dbReference type="InterPro" id="IPR038670">
    <property type="entry name" value="HslJ-like_sf"/>
</dbReference>
<organism evidence="3 4">
    <name type="scientific">Burkholderia pseudomallei (strain 1710b)</name>
    <dbReference type="NCBI Taxonomy" id="320372"/>
    <lineage>
        <taxon>Bacteria</taxon>
        <taxon>Pseudomonadati</taxon>
        <taxon>Pseudomonadota</taxon>
        <taxon>Betaproteobacteria</taxon>
        <taxon>Burkholderiales</taxon>
        <taxon>Burkholderiaceae</taxon>
        <taxon>Burkholderia</taxon>
        <taxon>pseudomallei group</taxon>
    </lineage>
</organism>
<feature type="domain" description="DUF306" evidence="2">
    <location>
        <begin position="100"/>
        <end position="218"/>
    </location>
</feature>
<dbReference type="KEGG" id="bpm:BURPS1710b_1348"/>
<keyword evidence="1" id="KW-0812">Transmembrane</keyword>
<gene>
    <name evidence="3" type="ordered locus">BURPS1710b_1348</name>
</gene>
<dbReference type="PANTHER" id="PTHR35535:SF2">
    <property type="entry name" value="DUF306 DOMAIN-CONTAINING PROTEIN"/>
    <property type="match status" value="1"/>
</dbReference>
<reference evidence="3 4" key="1">
    <citation type="submission" date="2005-09" db="EMBL/GenBank/DDBJ databases">
        <authorList>
            <person name="Woods D.E."/>
            <person name="Nierman W.C."/>
        </authorList>
    </citation>
    <scope>NUCLEOTIDE SEQUENCE [LARGE SCALE GENOMIC DNA]</scope>
    <source>
        <strain evidence="3 4">1710b</strain>
    </source>
</reference>
<evidence type="ECO:0000313" key="3">
    <source>
        <dbReference type="EMBL" id="ABA50254.1"/>
    </source>
</evidence>
<evidence type="ECO:0000313" key="4">
    <source>
        <dbReference type="Proteomes" id="UP000002700"/>
    </source>
</evidence>